<evidence type="ECO:0000313" key="2">
    <source>
        <dbReference type="Proteomes" id="UP001085076"/>
    </source>
</evidence>
<dbReference type="AlphaFoldDB" id="A0A9D5BXI2"/>
<keyword evidence="2" id="KW-1185">Reference proteome</keyword>
<comment type="caution">
    <text evidence="1">The sequence shown here is derived from an EMBL/GenBank/DDBJ whole genome shotgun (WGS) entry which is preliminary data.</text>
</comment>
<reference evidence="1" key="1">
    <citation type="submission" date="2021-03" db="EMBL/GenBank/DDBJ databases">
        <authorList>
            <person name="Li Z."/>
            <person name="Yang C."/>
        </authorList>
    </citation>
    <scope>NUCLEOTIDE SEQUENCE</scope>
    <source>
        <strain evidence="1">Dzin_1.0</strain>
        <tissue evidence="1">Leaf</tissue>
    </source>
</reference>
<organism evidence="1 2">
    <name type="scientific">Dioscorea zingiberensis</name>
    <dbReference type="NCBI Taxonomy" id="325984"/>
    <lineage>
        <taxon>Eukaryota</taxon>
        <taxon>Viridiplantae</taxon>
        <taxon>Streptophyta</taxon>
        <taxon>Embryophyta</taxon>
        <taxon>Tracheophyta</taxon>
        <taxon>Spermatophyta</taxon>
        <taxon>Magnoliopsida</taxon>
        <taxon>Liliopsida</taxon>
        <taxon>Dioscoreales</taxon>
        <taxon>Dioscoreaceae</taxon>
        <taxon>Dioscorea</taxon>
    </lineage>
</organism>
<reference evidence="1" key="2">
    <citation type="journal article" date="2022" name="Hortic Res">
        <title>The genome of Dioscorea zingiberensis sheds light on the biosynthesis, origin and evolution of the medicinally important diosgenin saponins.</title>
        <authorList>
            <person name="Li Y."/>
            <person name="Tan C."/>
            <person name="Li Z."/>
            <person name="Guo J."/>
            <person name="Li S."/>
            <person name="Chen X."/>
            <person name="Wang C."/>
            <person name="Dai X."/>
            <person name="Yang H."/>
            <person name="Song W."/>
            <person name="Hou L."/>
            <person name="Xu J."/>
            <person name="Tong Z."/>
            <person name="Xu A."/>
            <person name="Yuan X."/>
            <person name="Wang W."/>
            <person name="Yang Q."/>
            <person name="Chen L."/>
            <person name="Sun Z."/>
            <person name="Wang K."/>
            <person name="Pan B."/>
            <person name="Chen J."/>
            <person name="Bao Y."/>
            <person name="Liu F."/>
            <person name="Qi X."/>
            <person name="Gang D.R."/>
            <person name="Wen J."/>
            <person name="Li J."/>
        </authorList>
    </citation>
    <scope>NUCLEOTIDE SEQUENCE</scope>
    <source>
        <strain evidence="1">Dzin_1.0</strain>
    </source>
</reference>
<dbReference type="EMBL" id="JAGGNH010000010">
    <property type="protein sequence ID" value="KAJ0962366.1"/>
    <property type="molecule type" value="Genomic_DNA"/>
</dbReference>
<dbReference type="Proteomes" id="UP001085076">
    <property type="component" value="Miscellaneous, Linkage group lg10"/>
</dbReference>
<gene>
    <name evidence="1" type="ORF">J5N97_030194</name>
</gene>
<name>A0A9D5BXI2_9LILI</name>
<evidence type="ECO:0000313" key="1">
    <source>
        <dbReference type="EMBL" id="KAJ0962366.1"/>
    </source>
</evidence>
<sequence>MILFEILEVVWQLGHVPWFGVACLEEMLGCLELGTTMMILVSLWMSDWSNAWVKILVFILQQPSNALVLNHFGTVLIVGTLKSWMLSSQGKWELISRFYSLEVDVIQKCFWSIQSSDILFIP</sequence>
<proteinExistence type="predicted"/>
<protein>
    <submittedName>
        <fullName evidence="1">Uncharacterized protein</fullName>
    </submittedName>
</protein>
<accession>A0A9D5BXI2</accession>